<comment type="caution">
    <text evidence="1">The sequence shown here is derived from an EMBL/GenBank/DDBJ whole genome shotgun (WGS) entry which is preliminary data.</text>
</comment>
<sequence length="57" mass="6675">MYKITLEASELALQEVLQEDPLLFRKYKTTKGLQRGNVSFDDRAYIKIALRKDTPEE</sequence>
<reference evidence="2" key="1">
    <citation type="submission" date="2018-12" db="EMBL/GenBank/DDBJ databases">
        <title>Tengunoibacter tsumagoiensis gen. nov., sp. nov., Dictyobacter kobayashii sp. nov., D. alpinus sp. nov., and D. joshuensis sp. nov. and description of Dictyobacteraceae fam. nov. within the order Ktedonobacterales isolated from Tengu-no-mugimeshi.</title>
        <authorList>
            <person name="Wang C.M."/>
            <person name="Zheng Y."/>
            <person name="Sakai Y."/>
            <person name="Toyoda A."/>
            <person name="Minakuchi Y."/>
            <person name="Abe K."/>
            <person name="Yokota A."/>
            <person name="Yabe S."/>
        </authorList>
    </citation>
    <scope>NUCLEOTIDE SEQUENCE [LARGE SCALE GENOMIC DNA]</scope>
    <source>
        <strain evidence="2">S-27</strain>
    </source>
</reference>
<keyword evidence="2" id="KW-1185">Reference proteome</keyword>
<protein>
    <submittedName>
        <fullName evidence="1">Uncharacterized protein</fullName>
    </submittedName>
</protein>
<evidence type="ECO:0000313" key="1">
    <source>
        <dbReference type="EMBL" id="GCE09255.1"/>
    </source>
</evidence>
<evidence type="ECO:0000313" key="2">
    <source>
        <dbReference type="Proteomes" id="UP000287224"/>
    </source>
</evidence>
<dbReference type="EMBL" id="BIFQ01000002">
    <property type="protein sequence ID" value="GCE09255.1"/>
    <property type="molecule type" value="Genomic_DNA"/>
</dbReference>
<organism evidence="1 2">
    <name type="scientific">Dictyobacter aurantiacus</name>
    <dbReference type="NCBI Taxonomy" id="1936993"/>
    <lineage>
        <taxon>Bacteria</taxon>
        <taxon>Bacillati</taxon>
        <taxon>Chloroflexota</taxon>
        <taxon>Ktedonobacteria</taxon>
        <taxon>Ktedonobacterales</taxon>
        <taxon>Dictyobacteraceae</taxon>
        <taxon>Dictyobacter</taxon>
    </lineage>
</organism>
<dbReference type="Proteomes" id="UP000287224">
    <property type="component" value="Unassembled WGS sequence"/>
</dbReference>
<gene>
    <name evidence="1" type="ORF">KDAU_65840</name>
</gene>
<accession>A0A401ZQV5</accession>
<dbReference type="AlphaFoldDB" id="A0A401ZQV5"/>
<name>A0A401ZQV5_9CHLR</name>
<proteinExistence type="predicted"/>